<evidence type="ECO:0000313" key="1">
    <source>
        <dbReference type="EMBL" id="MBO1428665.1"/>
    </source>
</evidence>
<organism evidence="1 2">
    <name type="scientific">Bradyrhizobium quebecense</name>
    <dbReference type="NCBI Taxonomy" id="2748629"/>
    <lineage>
        <taxon>Bacteria</taxon>
        <taxon>Pseudomonadati</taxon>
        <taxon>Pseudomonadota</taxon>
        <taxon>Alphaproteobacteria</taxon>
        <taxon>Hyphomicrobiales</taxon>
        <taxon>Nitrobacteraceae</taxon>
        <taxon>Bradyrhizobium</taxon>
    </lineage>
</organism>
<protein>
    <recommendedName>
        <fullName evidence="3">Molecular chaperone DnaJ</fullName>
    </recommendedName>
</protein>
<keyword evidence="2" id="KW-1185">Reference proteome</keyword>
<dbReference type="EMBL" id="JAGEPA010000001">
    <property type="protein sequence ID" value="MBO1428665.1"/>
    <property type="molecule type" value="Genomic_DNA"/>
</dbReference>
<evidence type="ECO:0000313" key="2">
    <source>
        <dbReference type="Proteomes" id="UP000692816"/>
    </source>
</evidence>
<dbReference type="RefSeq" id="WP_207830730.1">
    <property type="nucleotide sequence ID" value="NZ_CP088282.1"/>
</dbReference>
<dbReference type="Gene3D" id="6.20.20.10">
    <property type="match status" value="1"/>
</dbReference>
<proteinExistence type="predicted"/>
<dbReference type="SUPFAM" id="SSF57938">
    <property type="entry name" value="DnaJ/Hsp40 cysteine-rich domain"/>
    <property type="match status" value="1"/>
</dbReference>
<accession>A0ABS3MB38</accession>
<reference evidence="1" key="1">
    <citation type="journal article" date="2021" name="Int. J. Syst. Evol. Microbiol.">
        <title>Bradyrhizobium septentrionale sp. nov. (sv. septentrionale) and Bradyrhizobium quebecense sp. nov. (sv. septentrionale) associated with legumes native to Canada possess rearranged symbiosis genes and numerous insertion sequences.</title>
        <authorList>
            <person name="Bromfield E.S.P."/>
            <person name="Cloutier S."/>
        </authorList>
    </citation>
    <scope>NUCLEOTIDE SEQUENCE</scope>
    <source>
        <strain evidence="1">12S5</strain>
    </source>
</reference>
<comment type="caution">
    <text evidence="1">The sequence shown here is derived from an EMBL/GenBank/DDBJ whole genome shotgun (WGS) entry which is preliminary data.</text>
</comment>
<dbReference type="Proteomes" id="UP000692816">
    <property type="component" value="Unassembled WGS sequence"/>
</dbReference>
<name>A0ABS3MB38_9BRAD</name>
<gene>
    <name evidence="1" type="ORF">J4P68_04380</name>
</gene>
<evidence type="ECO:0008006" key="3">
    <source>
        <dbReference type="Google" id="ProtNLM"/>
    </source>
</evidence>
<sequence>MQPKIKERICPACNGTGFPPFTQPMEQGHKIYPVKCKTCDGKGKITEDNYPGDPGTILTQPR</sequence>
<dbReference type="InterPro" id="IPR036410">
    <property type="entry name" value="HSP_DnaJ_Cys-rich_dom_sf"/>
</dbReference>